<reference evidence="2 3" key="1">
    <citation type="submission" date="2019-09" db="EMBL/GenBank/DDBJ databases">
        <authorList>
            <person name="Park J.-S."/>
            <person name="Choi H.-J."/>
        </authorList>
    </citation>
    <scope>NUCLEOTIDE SEQUENCE [LARGE SCALE GENOMIC DNA]</scope>
    <source>
        <strain evidence="2 3">176SS1-4</strain>
    </source>
</reference>
<dbReference type="RefSeq" id="WP_150444860.1">
    <property type="nucleotide sequence ID" value="NZ_VYQE01000002.1"/>
</dbReference>
<keyword evidence="3" id="KW-1185">Reference proteome</keyword>
<dbReference type="Proteomes" id="UP000326554">
    <property type="component" value="Unassembled WGS sequence"/>
</dbReference>
<keyword evidence="2" id="KW-0808">Transferase</keyword>
<sequence length="267" mass="29863">MSSGARFLGIGTHHKTGTVWMRRTFRRYADAAGIPVVRLNGPDKLSELPTKGPALCVNWSSEFPRAFFDHPGARAIHVIRDPRDVLLSGQRYHLTAKTGNEKWLGKPLKELQGRTYQEAIRALPDRVSQLLFEMRGKHARTVTEMLSWPYGHPHAVDLRYEDLIEDTDCAVFRAAIERAAVVGFDTDGLVEEYWRHALFGGQSDAGARRGLVAAHVKSGRAGQWRDALPREVAEIYAEDYGPALVQLGYAEDDSWVDLCRPEAEIAA</sequence>
<evidence type="ECO:0000313" key="2">
    <source>
        <dbReference type="EMBL" id="KAA9009327.1"/>
    </source>
</evidence>
<dbReference type="EMBL" id="VYQE01000002">
    <property type="protein sequence ID" value="KAA9009327.1"/>
    <property type="molecule type" value="Genomic_DNA"/>
</dbReference>
<comment type="caution">
    <text evidence="2">The sequence shown here is derived from an EMBL/GenBank/DDBJ whole genome shotgun (WGS) entry which is preliminary data.</text>
</comment>
<proteinExistence type="predicted"/>
<dbReference type="InterPro" id="IPR027417">
    <property type="entry name" value="P-loop_NTPase"/>
</dbReference>
<dbReference type="GO" id="GO:0008146">
    <property type="term" value="F:sulfotransferase activity"/>
    <property type="evidence" value="ECO:0007669"/>
    <property type="project" value="InterPro"/>
</dbReference>
<dbReference type="InterPro" id="IPR000863">
    <property type="entry name" value="Sulfotransferase_dom"/>
</dbReference>
<dbReference type="AlphaFoldDB" id="A0A5J5GMP2"/>
<gene>
    <name evidence="2" type="ORF">F3S47_08765</name>
</gene>
<dbReference type="SUPFAM" id="SSF52540">
    <property type="entry name" value="P-loop containing nucleoside triphosphate hydrolases"/>
    <property type="match status" value="1"/>
</dbReference>
<name>A0A5J5GMP2_9RHOB</name>
<dbReference type="Pfam" id="PF00685">
    <property type="entry name" value="Sulfotransfer_1"/>
    <property type="match status" value="1"/>
</dbReference>
<evidence type="ECO:0000259" key="1">
    <source>
        <dbReference type="Pfam" id="PF00685"/>
    </source>
</evidence>
<dbReference type="Gene3D" id="3.40.50.300">
    <property type="entry name" value="P-loop containing nucleotide triphosphate hydrolases"/>
    <property type="match status" value="1"/>
</dbReference>
<feature type="domain" description="Sulfotransferase" evidence="1">
    <location>
        <begin position="64"/>
        <end position="244"/>
    </location>
</feature>
<organism evidence="2 3">
    <name type="scientific">Histidinibacterium aquaticum</name>
    <dbReference type="NCBI Taxonomy" id="2613962"/>
    <lineage>
        <taxon>Bacteria</taxon>
        <taxon>Pseudomonadati</taxon>
        <taxon>Pseudomonadota</taxon>
        <taxon>Alphaproteobacteria</taxon>
        <taxon>Rhodobacterales</taxon>
        <taxon>Paracoccaceae</taxon>
        <taxon>Histidinibacterium</taxon>
    </lineage>
</organism>
<accession>A0A5J5GMP2</accession>
<evidence type="ECO:0000313" key="3">
    <source>
        <dbReference type="Proteomes" id="UP000326554"/>
    </source>
</evidence>
<protein>
    <submittedName>
        <fullName evidence="2">Sulfotransferase domain-containing protein</fullName>
    </submittedName>
</protein>